<evidence type="ECO:0000313" key="2">
    <source>
        <dbReference type="EMBL" id="KAK1735377.1"/>
    </source>
</evidence>
<dbReference type="AlphaFoldDB" id="A0AAD8XXB3"/>
<gene>
    <name evidence="2" type="ORF">QTG54_013991</name>
</gene>
<dbReference type="EMBL" id="JATAAI010000034">
    <property type="protein sequence ID" value="KAK1735377.1"/>
    <property type="molecule type" value="Genomic_DNA"/>
</dbReference>
<dbReference type="Proteomes" id="UP001224775">
    <property type="component" value="Unassembled WGS sequence"/>
</dbReference>
<organism evidence="2 3">
    <name type="scientific">Skeletonema marinoi</name>
    <dbReference type="NCBI Taxonomy" id="267567"/>
    <lineage>
        <taxon>Eukaryota</taxon>
        <taxon>Sar</taxon>
        <taxon>Stramenopiles</taxon>
        <taxon>Ochrophyta</taxon>
        <taxon>Bacillariophyta</taxon>
        <taxon>Coscinodiscophyceae</taxon>
        <taxon>Thalassiosirophycidae</taxon>
        <taxon>Thalassiosirales</taxon>
        <taxon>Skeletonemataceae</taxon>
        <taxon>Skeletonema</taxon>
        <taxon>Skeletonema marinoi-dohrnii complex</taxon>
    </lineage>
</organism>
<feature type="region of interest" description="Disordered" evidence="1">
    <location>
        <begin position="408"/>
        <end position="447"/>
    </location>
</feature>
<sequence>MNMLTPTLHPTSHLAEEAAAAMCLLSMKTDSSSSPESLAIPADYDSNTILLTQHALHDTNQFLPMPLFTPLDSDFLSPLQCYIRKNCIEFFAADADGSGYVAKGRQTPITSGRVGIRCRYCKHATKRATQSTSFPKQIDKIYSAASMIQCRHFPNCAHLPKEVRDKMARLKKQGKNGSVNMQKYWAESASEMGFVDTDEDIRFSSTLSPMEDVEYTNGGTSPMEDTNLHSFTTPGRPRIVTPIDFPFENNNHSSLVRMDDKGLVQDHVFLAFAQMTGVTLTSVDKAGPWKDRVCGEKGLRCRHCEGRFLIKGKSHGRWFPSSAKNLGQTTTMNSIVKHASNCPHVPKEVKDAMASLLHSSSNDSTDVQQKKKYGSRKEFFARVFDRMIAYEQPHSSLQSHLPVFSPIVVQSDDGNDETTYASAGSKRSRAPSASDGAARKRGGRASL</sequence>
<name>A0AAD8XXB3_9STRA</name>
<accession>A0AAD8XXB3</accession>
<evidence type="ECO:0000313" key="3">
    <source>
        <dbReference type="Proteomes" id="UP001224775"/>
    </source>
</evidence>
<proteinExistence type="predicted"/>
<keyword evidence="3" id="KW-1185">Reference proteome</keyword>
<protein>
    <submittedName>
        <fullName evidence="2">Uncharacterized protein</fullName>
    </submittedName>
</protein>
<reference evidence="2" key="1">
    <citation type="submission" date="2023-06" db="EMBL/GenBank/DDBJ databases">
        <title>Survivors Of The Sea: Transcriptome response of Skeletonema marinoi to long-term dormancy.</title>
        <authorList>
            <person name="Pinder M.I.M."/>
            <person name="Kourtchenko O."/>
            <person name="Robertson E.K."/>
            <person name="Larsson T."/>
            <person name="Maumus F."/>
            <person name="Osuna-Cruz C.M."/>
            <person name="Vancaester E."/>
            <person name="Stenow R."/>
            <person name="Vandepoele K."/>
            <person name="Ploug H."/>
            <person name="Bruchert V."/>
            <person name="Godhe A."/>
            <person name="Topel M."/>
        </authorList>
    </citation>
    <scope>NUCLEOTIDE SEQUENCE</scope>
    <source>
        <strain evidence="2">R05AC</strain>
    </source>
</reference>
<comment type="caution">
    <text evidence="2">The sequence shown here is derived from an EMBL/GenBank/DDBJ whole genome shotgun (WGS) entry which is preliminary data.</text>
</comment>
<evidence type="ECO:0000256" key="1">
    <source>
        <dbReference type="SAM" id="MobiDB-lite"/>
    </source>
</evidence>